<dbReference type="PANTHER" id="PTHR43861">
    <property type="entry name" value="TRANS-ACONITATE 2-METHYLTRANSFERASE-RELATED"/>
    <property type="match status" value="1"/>
</dbReference>
<dbReference type="InterPro" id="IPR029063">
    <property type="entry name" value="SAM-dependent_MTases_sf"/>
</dbReference>
<dbReference type="AlphaFoldDB" id="A0A1H6UCU7"/>
<reference evidence="2 3" key="1">
    <citation type="submission" date="2016-10" db="EMBL/GenBank/DDBJ databases">
        <authorList>
            <person name="de Groot N.N."/>
        </authorList>
    </citation>
    <scope>NUCLEOTIDE SEQUENCE [LARGE SCALE GENOMIC DNA]</scope>
    <source>
        <strain evidence="2 3">DSM 26515</strain>
    </source>
</reference>
<dbReference type="Gene3D" id="3.40.50.150">
    <property type="entry name" value="Vaccinia Virus protein VP39"/>
    <property type="match status" value="1"/>
</dbReference>
<dbReference type="CDD" id="cd02440">
    <property type="entry name" value="AdoMet_MTases"/>
    <property type="match status" value="1"/>
</dbReference>
<dbReference type="Pfam" id="PF08241">
    <property type="entry name" value="Methyltransf_11"/>
    <property type="match status" value="1"/>
</dbReference>
<dbReference type="Proteomes" id="UP000199420">
    <property type="component" value="Unassembled WGS sequence"/>
</dbReference>
<dbReference type="EMBL" id="FNYC01000003">
    <property type="protein sequence ID" value="SEI90141.1"/>
    <property type="molecule type" value="Genomic_DNA"/>
</dbReference>
<evidence type="ECO:0000313" key="2">
    <source>
        <dbReference type="EMBL" id="SEI90141.1"/>
    </source>
</evidence>
<dbReference type="GO" id="GO:0032259">
    <property type="term" value="P:methylation"/>
    <property type="evidence" value="ECO:0007669"/>
    <property type="project" value="UniProtKB-KW"/>
</dbReference>
<dbReference type="RefSeq" id="WP_175483717.1">
    <property type="nucleotide sequence ID" value="NZ_FNYC01000003.1"/>
</dbReference>
<keyword evidence="3" id="KW-1185">Reference proteome</keyword>
<keyword evidence="2" id="KW-0489">Methyltransferase</keyword>
<feature type="domain" description="Methyltransferase type 11" evidence="1">
    <location>
        <begin position="49"/>
        <end position="143"/>
    </location>
</feature>
<proteinExistence type="predicted"/>
<accession>A0A1H6UCU7</accession>
<sequence length="289" mass="31651">MNRPASAGLLGDTVARDYGWKLRLFNAFAEAELRQTIAGLQLQPGSRVLDAGCGTGEALGWLAAAVGSDGMVVGIDLARAHMVASRANAPAGALVMQANLTQLPLAPASIDLVWSVNTINHLRDPVASLQDLAALLRPGGRIALGQSSLLPDMYFAWDARLERLVNEAVRQYYRDRYQVSERELAGIRSLVGRLRQAGLRNVTARTFTIERVAPLGRADHDYLLQVIFRGTWGERLRPYLDADDYEALVRLCDPGDPGFALRRPDFHFLQSFTLAVGEVRSNERSAVVS</sequence>
<dbReference type="GO" id="GO:0008757">
    <property type="term" value="F:S-adenosylmethionine-dependent methyltransferase activity"/>
    <property type="evidence" value="ECO:0007669"/>
    <property type="project" value="InterPro"/>
</dbReference>
<dbReference type="STRING" id="529704.SAMN02927913_1746"/>
<keyword evidence="2" id="KW-0808">Transferase</keyword>
<keyword evidence="2" id="KW-0830">Ubiquinone</keyword>
<evidence type="ECO:0000259" key="1">
    <source>
        <dbReference type="Pfam" id="PF08241"/>
    </source>
</evidence>
<evidence type="ECO:0000313" key="3">
    <source>
        <dbReference type="Proteomes" id="UP000199420"/>
    </source>
</evidence>
<organism evidence="2 3">
    <name type="scientific">Frateuria terrea</name>
    <dbReference type="NCBI Taxonomy" id="529704"/>
    <lineage>
        <taxon>Bacteria</taxon>
        <taxon>Pseudomonadati</taxon>
        <taxon>Pseudomonadota</taxon>
        <taxon>Gammaproteobacteria</taxon>
        <taxon>Lysobacterales</taxon>
        <taxon>Rhodanobacteraceae</taxon>
        <taxon>Frateuria</taxon>
    </lineage>
</organism>
<gene>
    <name evidence="2" type="ORF">SAMN04487997_1980</name>
</gene>
<name>A0A1H6UCU7_9GAMM</name>
<dbReference type="SUPFAM" id="SSF53335">
    <property type="entry name" value="S-adenosyl-L-methionine-dependent methyltransferases"/>
    <property type="match status" value="1"/>
</dbReference>
<dbReference type="InterPro" id="IPR013216">
    <property type="entry name" value="Methyltransf_11"/>
</dbReference>
<protein>
    <submittedName>
        <fullName evidence="2">Ubiquinone/menaquinone biosynthesis C-methylase UbiE</fullName>
    </submittedName>
</protein>
<dbReference type="PANTHER" id="PTHR43861:SF1">
    <property type="entry name" value="TRANS-ACONITATE 2-METHYLTRANSFERASE"/>
    <property type="match status" value="1"/>
</dbReference>